<accession>A0A0F9BHY3</accession>
<dbReference type="AlphaFoldDB" id="A0A0F9BHY3"/>
<gene>
    <name evidence="1" type="ORF">LCGC14_2445460</name>
</gene>
<dbReference type="EMBL" id="LAZR01037731">
    <property type="protein sequence ID" value="KKL21440.1"/>
    <property type="molecule type" value="Genomic_DNA"/>
</dbReference>
<sequence>MIMVKQISEYEYALHMDVPDVKAVRKLADAYGIPFKDMIIGCLNKGIYVIGKQVSDADAHKESKRLSQEEH</sequence>
<comment type="caution">
    <text evidence="1">The sequence shown here is derived from an EMBL/GenBank/DDBJ whole genome shotgun (WGS) entry which is preliminary data.</text>
</comment>
<protein>
    <submittedName>
        <fullName evidence="1">Uncharacterized protein</fullName>
    </submittedName>
</protein>
<evidence type="ECO:0000313" key="1">
    <source>
        <dbReference type="EMBL" id="KKL21440.1"/>
    </source>
</evidence>
<proteinExistence type="predicted"/>
<name>A0A0F9BHY3_9ZZZZ</name>
<reference evidence="1" key="1">
    <citation type="journal article" date="2015" name="Nature">
        <title>Complex archaea that bridge the gap between prokaryotes and eukaryotes.</title>
        <authorList>
            <person name="Spang A."/>
            <person name="Saw J.H."/>
            <person name="Jorgensen S.L."/>
            <person name="Zaremba-Niedzwiedzka K."/>
            <person name="Martijn J."/>
            <person name="Lind A.E."/>
            <person name="van Eijk R."/>
            <person name="Schleper C."/>
            <person name="Guy L."/>
            <person name="Ettema T.J."/>
        </authorList>
    </citation>
    <scope>NUCLEOTIDE SEQUENCE</scope>
</reference>
<organism evidence="1">
    <name type="scientific">marine sediment metagenome</name>
    <dbReference type="NCBI Taxonomy" id="412755"/>
    <lineage>
        <taxon>unclassified sequences</taxon>
        <taxon>metagenomes</taxon>
        <taxon>ecological metagenomes</taxon>
    </lineage>
</organism>